<dbReference type="InterPro" id="IPR055225">
    <property type="entry name" value="DNAJC11-like_beta-barrel"/>
</dbReference>
<keyword evidence="3" id="KW-0143">Chaperone</keyword>
<evidence type="ECO:0000256" key="4">
    <source>
        <dbReference type="SAM" id="Phobius"/>
    </source>
</evidence>
<dbReference type="GO" id="GO:0005739">
    <property type="term" value="C:mitochondrion"/>
    <property type="evidence" value="ECO:0007669"/>
    <property type="project" value="GOC"/>
</dbReference>
<dbReference type="Gene3D" id="1.10.287.110">
    <property type="entry name" value="DnaJ domain"/>
    <property type="match status" value="1"/>
</dbReference>
<gene>
    <name evidence="6" type="ORF">MGL_4040</name>
</gene>
<dbReference type="PROSITE" id="PS00636">
    <property type="entry name" value="DNAJ_1"/>
    <property type="match status" value="1"/>
</dbReference>
<dbReference type="PANTHER" id="PTHR44157">
    <property type="entry name" value="DNAJ HOMOLOG SUBFAMILY C MEMBER 11"/>
    <property type="match status" value="1"/>
</dbReference>
<accession>A8QCS0</accession>
<reference evidence="6 7" key="1">
    <citation type="journal article" date="2007" name="Proc. Natl. Acad. Sci. U.S.A.">
        <title>Dandruff-associated Malassezia genomes reveal convergent and divergent virulence traits shared with plant and human fungal pathogens.</title>
        <authorList>
            <person name="Xu J."/>
            <person name="Saunders C.W."/>
            <person name="Hu P."/>
            <person name="Grant R.A."/>
            <person name="Boekhout T."/>
            <person name="Kuramae E.E."/>
            <person name="Kronstad J.W."/>
            <person name="Deangelis Y.M."/>
            <person name="Reeder N.L."/>
            <person name="Johnstone K.R."/>
            <person name="Leland M."/>
            <person name="Fieno A.M."/>
            <person name="Begley W.M."/>
            <person name="Sun Y."/>
            <person name="Lacey M.P."/>
            <person name="Chaudhary T."/>
            <person name="Keough T."/>
            <person name="Chu L."/>
            <person name="Sears R."/>
            <person name="Yuan B."/>
            <person name="Dawson T.L.Jr."/>
        </authorList>
    </citation>
    <scope>NUCLEOTIDE SEQUENCE [LARGE SCALE GENOMIC DNA]</scope>
    <source>
        <strain evidence="7">ATCC MYA-4612 / CBS 7966</strain>
    </source>
</reference>
<dbReference type="GO" id="GO:0016020">
    <property type="term" value="C:membrane"/>
    <property type="evidence" value="ECO:0007669"/>
    <property type="project" value="UniProtKB-SubCell"/>
</dbReference>
<dbReference type="Pfam" id="PF11875">
    <property type="entry name" value="DnaJ-like_C11_C"/>
    <property type="match status" value="1"/>
</dbReference>
<dbReference type="Pfam" id="PF00226">
    <property type="entry name" value="DnaJ"/>
    <property type="match status" value="1"/>
</dbReference>
<dbReference type="InParanoid" id="A8QCS0"/>
<keyword evidence="4" id="KW-1133">Transmembrane helix</keyword>
<dbReference type="SUPFAM" id="SSF46565">
    <property type="entry name" value="Chaperone J-domain"/>
    <property type="match status" value="1"/>
</dbReference>
<evidence type="ECO:0000313" key="7">
    <source>
        <dbReference type="Proteomes" id="UP000008837"/>
    </source>
</evidence>
<dbReference type="RefSeq" id="XP_001728873.1">
    <property type="nucleotide sequence ID" value="XM_001728821.1"/>
</dbReference>
<dbReference type="OrthoDB" id="10250354at2759"/>
<dbReference type="VEuPathDB" id="FungiDB:MGL_4040"/>
<dbReference type="EMBL" id="AAYY01000018">
    <property type="protein sequence ID" value="EDP41659.1"/>
    <property type="molecule type" value="Genomic_DNA"/>
</dbReference>
<dbReference type="PROSITE" id="PS50076">
    <property type="entry name" value="DNAJ_2"/>
    <property type="match status" value="1"/>
</dbReference>
<evidence type="ECO:0000313" key="6">
    <source>
        <dbReference type="EMBL" id="EDP41659.1"/>
    </source>
</evidence>
<feature type="domain" description="J" evidence="5">
    <location>
        <begin position="1"/>
        <end position="44"/>
    </location>
</feature>
<dbReference type="InterPro" id="IPR018253">
    <property type="entry name" value="DnaJ_domain_CS"/>
</dbReference>
<dbReference type="STRING" id="425265.A8QCS0"/>
<dbReference type="FunCoup" id="A8QCS0">
    <property type="interactions" value="245"/>
</dbReference>
<keyword evidence="4" id="KW-0812">Transmembrane</keyword>
<dbReference type="PRINTS" id="PR00625">
    <property type="entry name" value="JDOMAIN"/>
</dbReference>
<dbReference type="InterPro" id="IPR052243">
    <property type="entry name" value="Mito_inner_membrane_organizer"/>
</dbReference>
<dbReference type="Pfam" id="PF22774">
    <property type="entry name" value="DNAJC11_beta-barrel"/>
    <property type="match status" value="1"/>
</dbReference>
<evidence type="ECO:0000259" key="5">
    <source>
        <dbReference type="PROSITE" id="PS50076"/>
    </source>
</evidence>
<sequence>MAFHPDKHPGQQNKDYAEQAFQEVHKAYQVLSDPEQRSVYDHFGEEGLRSTWTVAVPGQTPADMRAEFERQSRLRQAADAESLVNSRGEFIAVINATSLFLPNVLKTSPLSPAIRPRLTMDKRLALVSCPQIIGKHGFDIPLTEQSMVSVSGQLMSRGQAGGGNLIGTLKTHWSPRFFSELSASLLRPHILTAKGQYMVDENMFFNYALVSQTINTPPSLTLTYAQRLSSKSSLTGFTSFKSGAYTIGNWGADENGEPIYDDVSAMVVGTTKQHMDGTSWTLQCALSGMDQSIGYDWTMKLLGGFKIKSGITLGTMSGISAFTNSERRVTENIRMLLGVECGLASGVQLKLRVSRLGQRLVFPIILSPNFRPDLAMSAALVPAVLMACSHYFYFKPKQRRTAAKRLAKVRNERMAEIEQRRTSAEQTRELLRPQAWKRAEAELTRNGLVIVQAYYGRRDAFPTLVDIDLSRIKDKKEILPLIQQKGEYNDTNVNQPLWWDVQVPLQMLVTQSQLIIPAGRSKSKLIGFFDPCVGERKQLLIRYVFQGALHELVVDDEDAVAAPLRSQQLM</sequence>
<protein>
    <recommendedName>
        <fullName evidence="5">J domain-containing protein</fullName>
    </recommendedName>
</protein>
<name>A8QCS0_MALGO</name>
<keyword evidence="7" id="KW-1185">Reference proteome</keyword>
<comment type="caution">
    <text evidence="6">The sequence shown here is derived from an EMBL/GenBank/DDBJ whole genome shotgun (WGS) entry which is preliminary data.</text>
</comment>
<comment type="subcellular location">
    <subcellularLocation>
        <location evidence="1">Membrane</location>
    </subcellularLocation>
</comment>
<dbReference type="CDD" id="cd06257">
    <property type="entry name" value="DnaJ"/>
    <property type="match status" value="1"/>
</dbReference>
<dbReference type="AlphaFoldDB" id="A8QCS0"/>
<dbReference type="KEGG" id="mgl:MGL_4040"/>
<feature type="transmembrane region" description="Helical" evidence="4">
    <location>
        <begin position="374"/>
        <end position="394"/>
    </location>
</feature>
<dbReference type="GeneID" id="5853179"/>
<dbReference type="InterPro" id="IPR036869">
    <property type="entry name" value="J_dom_sf"/>
</dbReference>
<dbReference type="Proteomes" id="UP000008837">
    <property type="component" value="Unassembled WGS sequence"/>
</dbReference>
<evidence type="ECO:0000256" key="2">
    <source>
        <dbReference type="ARBA" id="ARBA00023136"/>
    </source>
</evidence>
<dbReference type="InterPro" id="IPR001623">
    <property type="entry name" value="DnaJ_domain"/>
</dbReference>
<proteinExistence type="predicted"/>
<keyword evidence="2 4" id="KW-0472">Membrane</keyword>
<evidence type="ECO:0000256" key="1">
    <source>
        <dbReference type="ARBA" id="ARBA00004370"/>
    </source>
</evidence>
<dbReference type="PANTHER" id="PTHR44157:SF1">
    <property type="entry name" value="DNAJ HOMOLOG SUBFAMILY C MEMBER 11"/>
    <property type="match status" value="1"/>
</dbReference>
<dbReference type="InterPro" id="IPR024586">
    <property type="entry name" value="DnaJ-like_C11_C"/>
</dbReference>
<organism evidence="6 7">
    <name type="scientific">Malassezia globosa (strain ATCC MYA-4612 / CBS 7966)</name>
    <name type="common">Dandruff-associated fungus</name>
    <dbReference type="NCBI Taxonomy" id="425265"/>
    <lineage>
        <taxon>Eukaryota</taxon>
        <taxon>Fungi</taxon>
        <taxon>Dikarya</taxon>
        <taxon>Basidiomycota</taxon>
        <taxon>Ustilaginomycotina</taxon>
        <taxon>Malasseziomycetes</taxon>
        <taxon>Malasseziales</taxon>
        <taxon>Malasseziaceae</taxon>
        <taxon>Malassezia</taxon>
    </lineage>
</organism>
<dbReference type="OMA" id="QLDKHTM"/>
<dbReference type="GO" id="GO:0042407">
    <property type="term" value="P:cristae formation"/>
    <property type="evidence" value="ECO:0007669"/>
    <property type="project" value="TreeGrafter"/>
</dbReference>
<evidence type="ECO:0000256" key="3">
    <source>
        <dbReference type="ARBA" id="ARBA00023186"/>
    </source>
</evidence>